<reference evidence="1" key="1">
    <citation type="submission" date="2020-02" db="EMBL/GenBank/DDBJ databases">
        <authorList>
            <person name="Meier V. D."/>
        </authorList>
    </citation>
    <scope>NUCLEOTIDE SEQUENCE</scope>
    <source>
        <strain evidence="1">AVDCRST_MAG13</strain>
    </source>
</reference>
<dbReference type="AlphaFoldDB" id="A0A6J4SZ79"/>
<dbReference type="InterPro" id="IPR020835">
    <property type="entry name" value="Catalase_sf"/>
</dbReference>
<accession>A0A6J4SZ79</accession>
<dbReference type="GO" id="GO:0020037">
    <property type="term" value="F:heme binding"/>
    <property type="evidence" value="ECO:0007669"/>
    <property type="project" value="InterPro"/>
</dbReference>
<dbReference type="EMBL" id="CADCVO010000435">
    <property type="protein sequence ID" value="CAA9509545.1"/>
    <property type="molecule type" value="Genomic_DNA"/>
</dbReference>
<sequence>MLRTVASLPFRALSAARGARAFHPQGFLCRGTWTVHRTSPLAPGAQVLRAGAEHPCVVRLSRGAGLPEWLPDVYGISVRLEDAYGPGRHQDLLINSSADLPVVHHVFLPSPRWYGQSHSTCLPYRAGAGLVLIGLQPPDRRGPDPSVAAMRAEVARGTSYGIAVAAPLGRWEPIGTLGLSDPVGPGAGDVDFDPWNTGGGLVPATWLNRLRREAYRQSRLGRGAPAEA</sequence>
<name>A0A6J4SZ79_9ACTN</name>
<evidence type="ECO:0008006" key="2">
    <source>
        <dbReference type="Google" id="ProtNLM"/>
    </source>
</evidence>
<dbReference type="Gene3D" id="2.40.180.10">
    <property type="entry name" value="Catalase core domain"/>
    <property type="match status" value="1"/>
</dbReference>
<protein>
    <recommendedName>
        <fullName evidence="2">Phosphodiesterase</fullName>
    </recommendedName>
</protein>
<proteinExistence type="predicted"/>
<organism evidence="1">
    <name type="scientific">uncultured Solirubrobacteraceae bacterium</name>
    <dbReference type="NCBI Taxonomy" id="1162706"/>
    <lineage>
        <taxon>Bacteria</taxon>
        <taxon>Bacillati</taxon>
        <taxon>Actinomycetota</taxon>
        <taxon>Thermoleophilia</taxon>
        <taxon>Solirubrobacterales</taxon>
        <taxon>Solirubrobacteraceae</taxon>
        <taxon>environmental samples</taxon>
    </lineage>
</organism>
<gene>
    <name evidence="1" type="ORF">AVDCRST_MAG13-2730</name>
</gene>
<evidence type="ECO:0000313" key="1">
    <source>
        <dbReference type="EMBL" id="CAA9509545.1"/>
    </source>
</evidence>
<dbReference type="SUPFAM" id="SSF56634">
    <property type="entry name" value="Heme-dependent catalase-like"/>
    <property type="match status" value="1"/>
</dbReference>